<dbReference type="InterPro" id="IPR051176">
    <property type="entry name" value="Cent_Immune-Sig_Mod"/>
</dbReference>
<dbReference type="PANTHER" id="PTHR15715:SF21">
    <property type="entry name" value="TRAF3-INTERACTING JNK-ACTIVATING MODULATOR"/>
    <property type="match status" value="1"/>
</dbReference>
<dbReference type="Ensembl" id="ENSOANT00000073506.1">
    <property type="protein sequence ID" value="ENSOANP00000041786.1"/>
    <property type="gene ID" value="ENSOANG00000041853.1"/>
</dbReference>
<dbReference type="OrthoDB" id="8886722at2759"/>
<gene>
    <name evidence="4" type="primary">TRAF3IP3</name>
</gene>
<dbReference type="AlphaFoldDB" id="A0A6I8NL10"/>
<reference evidence="4 5" key="1">
    <citation type="journal article" date="2008" name="Nature">
        <title>Genome analysis of the platypus reveals unique signatures of evolution.</title>
        <authorList>
            <person name="Warren W.C."/>
            <person name="Hillier L.W."/>
            <person name="Marshall Graves J.A."/>
            <person name="Birney E."/>
            <person name="Ponting C.P."/>
            <person name="Grutzner F."/>
            <person name="Belov K."/>
            <person name="Miller W."/>
            <person name="Clarke L."/>
            <person name="Chinwalla A.T."/>
            <person name="Yang S.P."/>
            <person name="Heger A."/>
            <person name="Locke D.P."/>
            <person name="Miethke P."/>
            <person name="Waters P.D."/>
            <person name="Veyrunes F."/>
            <person name="Fulton L."/>
            <person name="Fulton B."/>
            <person name="Graves T."/>
            <person name="Wallis J."/>
            <person name="Puente X.S."/>
            <person name="Lopez-Otin C."/>
            <person name="Ordonez G.R."/>
            <person name="Eichler E.E."/>
            <person name="Chen L."/>
            <person name="Cheng Z."/>
            <person name="Deakin J.E."/>
            <person name="Alsop A."/>
            <person name="Thompson K."/>
            <person name="Kirby P."/>
            <person name="Papenfuss A.T."/>
            <person name="Wakefield M.J."/>
            <person name="Olender T."/>
            <person name="Lancet D."/>
            <person name="Huttley G.A."/>
            <person name="Smit A.F."/>
            <person name="Pask A."/>
            <person name="Temple-Smith P."/>
            <person name="Batzer M.A."/>
            <person name="Walker J.A."/>
            <person name="Konkel M.K."/>
            <person name="Harris R.S."/>
            <person name="Whittington C.M."/>
            <person name="Wong E.S."/>
            <person name="Gemmell N.J."/>
            <person name="Buschiazzo E."/>
            <person name="Vargas Jentzsch I.M."/>
            <person name="Merkel A."/>
            <person name="Schmitz J."/>
            <person name="Zemann A."/>
            <person name="Churakov G."/>
            <person name="Kriegs J.O."/>
            <person name="Brosius J."/>
            <person name="Murchison E.P."/>
            <person name="Sachidanandam R."/>
            <person name="Smith C."/>
            <person name="Hannon G.J."/>
            <person name="Tsend-Ayush E."/>
            <person name="McMillan D."/>
            <person name="Attenborough R."/>
            <person name="Rens W."/>
            <person name="Ferguson-Smith M."/>
            <person name="Lefevre C.M."/>
            <person name="Sharp J.A."/>
            <person name="Nicholas K.R."/>
            <person name="Ray D.A."/>
            <person name="Kube M."/>
            <person name="Reinhardt R."/>
            <person name="Pringle T.H."/>
            <person name="Taylor J."/>
            <person name="Jones R.C."/>
            <person name="Nixon B."/>
            <person name="Dacheux J.L."/>
            <person name="Niwa H."/>
            <person name="Sekita Y."/>
            <person name="Huang X."/>
            <person name="Stark A."/>
            <person name="Kheradpour P."/>
            <person name="Kellis M."/>
            <person name="Flicek P."/>
            <person name="Chen Y."/>
            <person name="Webber C."/>
            <person name="Hardison R."/>
            <person name="Nelson J."/>
            <person name="Hallsworth-Pepin K."/>
            <person name="Delehaunty K."/>
            <person name="Markovic C."/>
            <person name="Minx P."/>
            <person name="Feng Y."/>
            <person name="Kremitzki C."/>
            <person name="Mitreva M."/>
            <person name="Glasscock J."/>
            <person name="Wylie T."/>
            <person name="Wohldmann P."/>
            <person name="Thiru P."/>
            <person name="Nhan M.N."/>
            <person name="Pohl C.S."/>
            <person name="Smith S.M."/>
            <person name="Hou S."/>
            <person name="Nefedov M."/>
            <person name="de Jong P.J."/>
            <person name="Renfree M.B."/>
            <person name="Mardis E.R."/>
            <person name="Wilson R.K."/>
        </authorList>
    </citation>
    <scope>NUCLEOTIDE SEQUENCE [LARGE SCALE GENOMIC DNA]</scope>
    <source>
        <strain evidence="4 5">Glennie</strain>
    </source>
</reference>
<protein>
    <submittedName>
        <fullName evidence="4">TRAF3 interacting protein 3</fullName>
    </submittedName>
</protein>
<proteinExistence type="predicted"/>
<keyword evidence="1" id="KW-0175">Coiled coil</keyword>
<feature type="region of interest" description="Disordered" evidence="2">
    <location>
        <begin position="29"/>
        <end position="102"/>
    </location>
</feature>
<keyword evidence="3" id="KW-0812">Transmembrane</keyword>
<feature type="region of interest" description="Disordered" evidence="2">
    <location>
        <begin position="441"/>
        <end position="465"/>
    </location>
</feature>
<dbReference type="GO" id="GO:0002753">
    <property type="term" value="P:cytoplasmic pattern recognition receptor signaling pathway"/>
    <property type="evidence" value="ECO:0000318"/>
    <property type="project" value="GO_Central"/>
</dbReference>
<reference evidence="4" key="3">
    <citation type="submission" date="2025-09" db="UniProtKB">
        <authorList>
            <consortium name="Ensembl"/>
        </authorList>
    </citation>
    <scope>IDENTIFICATION</scope>
    <source>
        <strain evidence="4">Glennie</strain>
    </source>
</reference>
<evidence type="ECO:0000313" key="5">
    <source>
        <dbReference type="Proteomes" id="UP000002279"/>
    </source>
</evidence>
<evidence type="ECO:0000256" key="1">
    <source>
        <dbReference type="SAM" id="Coils"/>
    </source>
</evidence>
<feature type="compositionally biased region" description="Polar residues" evidence="2">
    <location>
        <begin position="38"/>
        <end position="63"/>
    </location>
</feature>
<dbReference type="PANTHER" id="PTHR15715">
    <property type="entry name" value="CENTROSOMAL PROTEIN OF 170 KDA"/>
    <property type="match status" value="1"/>
</dbReference>
<sequence>MIGPGCWAPPGPGRGSESYEAKCERWQETRESLRRRPNVTSCRRTGRQQPRAQPEGQSRSPRQQEFLRRRNLEGDEDEKAYGLPRRERHRGRALRGTASWADVRSSAGQQDLHRIRPDVPVFQSQGFSNSFTNLTHHSLLGSRELLQGDPSAKKVSRQSQGTQTVTTAAKVRVMNDASQQTNCGIAVLDKEIIQLSEYLREALQRELILKKKMVFLQELLSTLIQASERSWKGQMNEDQLKCKLRSLENQLYTCTQKHSEESVTKVLMEMEDQKQNYEKKAKKSLQKLLEEKMMAELQLQSTKRSLAGAEQECAQWKAQYEVLKEEWSDLTAKHSELETQLHILQCKLQGADSRDSQLSRALHLLETEHRDLQARLNLLQEEEAQGSQDAQELQGRLQRSEEEKLNLEAKVQHLQSVVQNQSTQLQAQQELIRKKDEALSARTLAPPRQEQPPAAPSEGPGEEADGNLRAQLQERTLQLTTKEKECEELQAELAGLSDEYLSCLDKLKQCREALNHCQKPPPRARRCFNCWVPVLVVTVAMALAAFLANTGNLML</sequence>
<evidence type="ECO:0000256" key="3">
    <source>
        <dbReference type="SAM" id="Phobius"/>
    </source>
</evidence>
<dbReference type="Bgee" id="ENSOANG00000041853">
    <property type="expression patterns" value="Expressed in ovary and 5 other cell types or tissues"/>
</dbReference>
<keyword evidence="3" id="KW-1133">Transmembrane helix</keyword>
<dbReference type="GO" id="GO:0005741">
    <property type="term" value="C:mitochondrial outer membrane"/>
    <property type="evidence" value="ECO:0007669"/>
    <property type="project" value="Ensembl"/>
</dbReference>
<dbReference type="CTD" id="80342"/>
<organism evidence="4 5">
    <name type="scientific">Ornithorhynchus anatinus</name>
    <name type="common">Duckbill platypus</name>
    <dbReference type="NCBI Taxonomy" id="9258"/>
    <lineage>
        <taxon>Eukaryota</taxon>
        <taxon>Metazoa</taxon>
        <taxon>Chordata</taxon>
        <taxon>Craniata</taxon>
        <taxon>Vertebrata</taxon>
        <taxon>Euteleostomi</taxon>
        <taxon>Mammalia</taxon>
        <taxon>Monotremata</taxon>
        <taxon>Ornithorhynchidae</taxon>
        <taxon>Ornithorhynchus</taxon>
    </lineage>
</organism>
<feature type="region of interest" description="Disordered" evidence="2">
    <location>
        <begin position="1"/>
        <end position="20"/>
    </location>
</feature>
<accession>A0A6I8NL10</accession>
<dbReference type="GO" id="GO:0060090">
    <property type="term" value="F:molecular adaptor activity"/>
    <property type="evidence" value="ECO:0000318"/>
    <property type="project" value="GO_Central"/>
</dbReference>
<dbReference type="CDD" id="cd21912">
    <property type="entry name" value="CC1_T3JAM"/>
    <property type="match status" value="1"/>
</dbReference>
<dbReference type="FunCoup" id="A0A6I8NL10">
    <property type="interactions" value="351"/>
</dbReference>
<keyword evidence="3" id="KW-0472">Membrane</keyword>
<dbReference type="RefSeq" id="XP_028925326.1">
    <property type="nucleotide sequence ID" value="XM_029069493.2"/>
</dbReference>
<keyword evidence="5" id="KW-1185">Reference proteome</keyword>
<evidence type="ECO:0000313" key="4">
    <source>
        <dbReference type="Ensembl" id="ENSOANP00000041786.1"/>
    </source>
</evidence>
<dbReference type="Proteomes" id="UP000002279">
    <property type="component" value="Chromosome 7"/>
</dbReference>
<dbReference type="InParanoid" id="A0A6I8NL10"/>
<evidence type="ECO:0000256" key="2">
    <source>
        <dbReference type="SAM" id="MobiDB-lite"/>
    </source>
</evidence>
<dbReference type="GeneID" id="100077999"/>
<reference evidence="4" key="2">
    <citation type="submission" date="2025-08" db="UniProtKB">
        <authorList>
            <consortium name="Ensembl"/>
        </authorList>
    </citation>
    <scope>IDENTIFICATION</scope>
    <source>
        <strain evidence="4">Glennie</strain>
    </source>
</reference>
<dbReference type="OMA" id="KEKEWDF"/>
<dbReference type="GO" id="GO:0032481">
    <property type="term" value="P:positive regulation of type I interferon production"/>
    <property type="evidence" value="ECO:0007669"/>
    <property type="project" value="Ensembl"/>
</dbReference>
<dbReference type="GeneTree" id="ENSGT00940000160260"/>
<name>A0A6I8NL10_ORNAN</name>
<dbReference type="SUPFAM" id="SSF57997">
    <property type="entry name" value="Tropomyosin"/>
    <property type="match status" value="1"/>
</dbReference>
<dbReference type="KEGG" id="oaa:100077999"/>
<dbReference type="GO" id="GO:0030674">
    <property type="term" value="F:protein-macromolecule adaptor activity"/>
    <property type="evidence" value="ECO:0007669"/>
    <property type="project" value="Ensembl"/>
</dbReference>
<feature type="coiled-coil region" evidence="1">
    <location>
        <begin position="260"/>
        <end position="417"/>
    </location>
</feature>
<feature type="transmembrane region" description="Helical" evidence="3">
    <location>
        <begin position="531"/>
        <end position="549"/>
    </location>
</feature>
<feature type="coiled-coil region" evidence="1">
    <location>
        <begin position="472"/>
        <end position="506"/>
    </location>
</feature>